<evidence type="ECO:0000256" key="1">
    <source>
        <dbReference type="ARBA" id="ARBA00023015"/>
    </source>
</evidence>
<reference evidence="5 6" key="1">
    <citation type="submission" date="2020-08" db="EMBL/GenBank/DDBJ databases">
        <title>Genome public.</title>
        <authorList>
            <person name="Liu C."/>
            <person name="Sun Q."/>
        </authorList>
    </citation>
    <scope>NUCLEOTIDE SEQUENCE [LARGE SCALE GENOMIC DNA]</scope>
    <source>
        <strain evidence="5 6">NSJ-6</strain>
    </source>
</reference>
<evidence type="ECO:0000313" key="6">
    <source>
        <dbReference type="Proteomes" id="UP000596929"/>
    </source>
</evidence>
<dbReference type="PRINTS" id="PR00032">
    <property type="entry name" value="HTHARAC"/>
</dbReference>
<keyword evidence="3" id="KW-0804">Transcription</keyword>
<protein>
    <submittedName>
        <fullName evidence="5">Helix-turn-helix transcriptional regulator</fullName>
    </submittedName>
</protein>
<feature type="domain" description="HTH araC/xylS-type" evidence="4">
    <location>
        <begin position="242"/>
        <end position="339"/>
    </location>
</feature>
<dbReference type="InterPro" id="IPR020449">
    <property type="entry name" value="Tscrpt_reg_AraC-type_HTH"/>
</dbReference>
<dbReference type="PANTHER" id="PTHR43280:SF28">
    <property type="entry name" value="HTH-TYPE TRANSCRIPTIONAL ACTIVATOR RHAS"/>
    <property type="match status" value="1"/>
</dbReference>
<dbReference type="PROSITE" id="PS00041">
    <property type="entry name" value="HTH_ARAC_FAMILY_1"/>
    <property type="match status" value="1"/>
</dbReference>
<dbReference type="InterPro" id="IPR009057">
    <property type="entry name" value="Homeodomain-like_sf"/>
</dbReference>
<dbReference type="SUPFAM" id="SSF46689">
    <property type="entry name" value="Homeodomain-like"/>
    <property type="match status" value="1"/>
</dbReference>
<dbReference type="InterPro" id="IPR018060">
    <property type="entry name" value="HTH_AraC"/>
</dbReference>
<keyword evidence="1" id="KW-0805">Transcription regulation</keyword>
<accession>A0ABR7DDH1</accession>
<evidence type="ECO:0000256" key="2">
    <source>
        <dbReference type="ARBA" id="ARBA00023125"/>
    </source>
</evidence>
<sequence length="345" mass="40138">MDYSELENILKMNTTSEKHILNSLSLFNKNTLTYKEIITILDPILHYKIENNLLILNDNMVLLPDENVTISKHHRYIRVPDHKHNFIELIYVYSGSCTQTINGSTIELKTGEVCLLDTNVIHSIEAASKNDIIINCLMRKDYFDTSFFSRLSSNNLISNFLVNAIYQSKSHNNYIVFHSGNNYKLMRFMQDLMCEYYENSICSNEIINCYIILIFSELLKVYQNQTNELAITNKKDCTHSIADILEYIENNYSTATLTSTADHFHFHPNYLSSLIKKTTGKSYKDIIQEHKLKKACSLLKNTDITIEEISSEIGYNNLNFFYKKFKSLYGVTPSEYRKINTNLYT</sequence>
<dbReference type="Pfam" id="PF02311">
    <property type="entry name" value="AraC_binding"/>
    <property type="match status" value="1"/>
</dbReference>
<evidence type="ECO:0000256" key="3">
    <source>
        <dbReference type="ARBA" id="ARBA00023163"/>
    </source>
</evidence>
<dbReference type="PANTHER" id="PTHR43280">
    <property type="entry name" value="ARAC-FAMILY TRANSCRIPTIONAL REGULATOR"/>
    <property type="match status" value="1"/>
</dbReference>
<dbReference type="SMART" id="SM00342">
    <property type="entry name" value="HTH_ARAC"/>
    <property type="match status" value="1"/>
</dbReference>
<gene>
    <name evidence="5" type="ORF">H8S20_11165</name>
</gene>
<name>A0ABR7DDH1_9CLOT</name>
<dbReference type="EMBL" id="JACOOO010000022">
    <property type="protein sequence ID" value="MBC5629449.1"/>
    <property type="molecule type" value="Genomic_DNA"/>
</dbReference>
<dbReference type="Proteomes" id="UP000596929">
    <property type="component" value="Unassembled WGS sequence"/>
</dbReference>
<dbReference type="RefSeq" id="WP_032117875.1">
    <property type="nucleotide sequence ID" value="NZ_JACOOO010000022.1"/>
</dbReference>
<dbReference type="InterPro" id="IPR014710">
    <property type="entry name" value="RmlC-like_jellyroll"/>
</dbReference>
<dbReference type="SUPFAM" id="SSF51182">
    <property type="entry name" value="RmlC-like cupins"/>
    <property type="match status" value="1"/>
</dbReference>
<dbReference type="PROSITE" id="PS01124">
    <property type="entry name" value="HTH_ARAC_FAMILY_2"/>
    <property type="match status" value="1"/>
</dbReference>
<dbReference type="InterPro" id="IPR018062">
    <property type="entry name" value="HTH_AraC-typ_CS"/>
</dbReference>
<dbReference type="Pfam" id="PF12833">
    <property type="entry name" value="HTH_18"/>
    <property type="match status" value="1"/>
</dbReference>
<proteinExistence type="predicted"/>
<keyword evidence="2" id="KW-0238">DNA-binding</keyword>
<dbReference type="Gene3D" id="2.60.120.10">
    <property type="entry name" value="Jelly Rolls"/>
    <property type="match status" value="1"/>
</dbReference>
<dbReference type="Gene3D" id="1.10.10.60">
    <property type="entry name" value="Homeodomain-like"/>
    <property type="match status" value="2"/>
</dbReference>
<organism evidence="5 6">
    <name type="scientific">Clostridium hominis</name>
    <dbReference type="NCBI Taxonomy" id="2763036"/>
    <lineage>
        <taxon>Bacteria</taxon>
        <taxon>Bacillati</taxon>
        <taxon>Bacillota</taxon>
        <taxon>Clostridia</taxon>
        <taxon>Eubacteriales</taxon>
        <taxon>Clostridiaceae</taxon>
        <taxon>Clostridium</taxon>
    </lineage>
</organism>
<comment type="caution">
    <text evidence="5">The sequence shown here is derived from an EMBL/GenBank/DDBJ whole genome shotgun (WGS) entry which is preliminary data.</text>
</comment>
<dbReference type="InterPro" id="IPR011051">
    <property type="entry name" value="RmlC_Cupin_sf"/>
</dbReference>
<keyword evidence="6" id="KW-1185">Reference proteome</keyword>
<dbReference type="InterPro" id="IPR003313">
    <property type="entry name" value="AraC-bd"/>
</dbReference>
<evidence type="ECO:0000313" key="5">
    <source>
        <dbReference type="EMBL" id="MBC5629449.1"/>
    </source>
</evidence>
<evidence type="ECO:0000259" key="4">
    <source>
        <dbReference type="PROSITE" id="PS01124"/>
    </source>
</evidence>